<dbReference type="Pfam" id="PF02772">
    <property type="entry name" value="S-AdoMet_synt_M"/>
    <property type="match status" value="1"/>
</dbReference>
<dbReference type="CDD" id="cd18079">
    <property type="entry name" value="S-AdoMet_synt"/>
    <property type="match status" value="1"/>
</dbReference>
<organism evidence="17 18">
    <name type="scientific">Flagellimonas olearia</name>
    <dbReference type="NCBI Taxonomy" id="552546"/>
    <lineage>
        <taxon>Bacteria</taxon>
        <taxon>Pseudomonadati</taxon>
        <taxon>Bacteroidota</taxon>
        <taxon>Flavobacteriia</taxon>
        <taxon>Flavobacteriales</taxon>
        <taxon>Flavobacteriaceae</taxon>
        <taxon>Flagellimonas</taxon>
    </lineage>
</organism>
<dbReference type="HAMAP" id="MF_00086">
    <property type="entry name" value="S_AdoMet_synth1"/>
    <property type="match status" value="1"/>
</dbReference>
<dbReference type="GO" id="GO:0006730">
    <property type="term" value="P:one-carbon metabolic process"/>
    <property type="evidence" value="ECO:0007669"/>
    <property type="project" value="UniProtKB-KW"/>
</dbReference>
<evidence type="ECO:0000256" key="9">
    <source>
        <dbReference type="ARBA" id="ARBA00022842"/>
    </source>
</evidence>
<keyword evidence="5 11" id="KW-0808">Transferase</keyword>
<feature type="binding site" description="in other chain" evidence="11">
    <location>
        <begin position="256"/>
        <end position="257"/>
    </location>
    <ligand>
        <name>ATP</name>
        <dbReference type="ChEBI" id="CHEBI:30616"/>
        <note>ligand shared between two neighboring subunits</note>
    </ligand>
</feature>
<dbReference type="InterPro" id="IPR022631">
    <property type="entry name" value="ADOMET_SYNTHASE_CS"/>
</dbReference>
<protein>
    <recommendedName>
        <fullName evidence="11">S-adenosylmethionine synthase</fullName>
        <shortName evidence="11">AdoMet synthase</shortName>
        <ecNumber evidence="11">2.5.1.6</ecNumber>
    </recommendedName>
    <alternativeName>
        <fullName evidence="11">MAT</fullName>
    </alternativeName>
    <alternativeName>
        <fullName evidence="11">Methionine adenosyltransferase</fullName>
    </alternativeName>
</protein>
<comment type="cofactor">
    <cofactor evidence="11">
        <name>K(+)</name>
        <dbReference type="ChEBI" id="CHEBI:29103"/>
    </cofactor>
    <text evidence="11">Binds 1 potassium ion per subunit.</text>
</comment>
<feature type="domain" description="S-adenosylmethionine synthetase central" evidence="15">
    <location>
        <begin position="113"/>
        <end position="242"/>
    </location>
</feature>
<name>A0A444VK22_9FLAO</name>
<keyword evidence="6 11" id="KW-0479">Metal-binding</keyword>
<evidence type="ECO:0000256" key="4">
    <source>
        <dbReference type="ARBA" id="ARBA00022563"/>
    </source>
</evidence>
<dbReference type="GO" id="GO:0000287">
    <property type="term" value="F:magnesium ion binding"/>
    <property type="evidence" value="ECO:0007669"/>
    <property type="project" value="UniProtKB-UniRule"/>
</dbReference>
<dbReference type="GO" id="GO:0005524">
    <property type="term" value="F:ATP binding"/>
    <property type="evidence" value="ECO:0007669"/>
    <property type="project" value="UniProtKB-UniRule"/>
</dbReference>
<dbReference type="PIRSF" id="PIRSF000497">
    <property type="entry name" value="MAT"/>
    <property type="match status" value="1"/>
</dbReference>
<feature type="binding site" evidence="11">
    <location>
        <position position="250"/>
    </location>
    <ligand>
        <name>L-methionine</name>
        <dbReference type="ChEBI" id="CHEBI:57844"/>
        <note>ligand shared between two neighboring subunits</note>
    </ligand>
</feature>
<dbReference type="PROSITE" id="PS00376">
    <property type="entry name" value="ADOMET_SYNTHASE_1"/>
    <property type="match status" value="1"/>
</dbReference>
<dbReference type="Gene3D" id="3.30.300.10">
    <property type="match status" value="3"/>
</dbReference>
<evidence type="ECO:0000256" key="1">
    <source>
        <dbReference type="ARBA" id="ARBA00005224"/>
    </source>
</evidence>
<comment type="pathway">
    <text evidence="1 11">Amino-acid biosynthesis; S-adenosyl-L-methionine biosynthesis; S-adenosyl-L-methionine from L-methionine: step 1/1.</text>
</comment>
<reference evidence="17 18" key="1">
    <citation type="submission" date="2014-04" db="EMBL/GenBank/DDBJ databases">
        <title>Whole genome of Muricauda olearia.</title>
        <authorList>
            <person name="Zhang X.-H."/>
            <person name="Tang K."/>
        </authorList>
    </citation>
    <scope>NUCLEOTIDE SEQUENCE [LARGE SCALE GENOMIC DNA]</scope>
    <source>
        <strain evidence="17 18">Th120</strain>
    </source>
</reference>
<dbReference type="EMBL" id="JJMP01000007">
    <property type="protein sequence ID" value="RYC51125.1"/>
    <property type="molecule type" value="Genomic_DNA"/>
</dbReference>
<comment type="cofactor">
    <cofactor evidence="11">
        <name>Mg(2+)</name>
        <dbReference type="ChEBI" id="CHEBI:18420"/>
    </cofactor>
    <text evidence="11">Binds 2 divalent ions per subunit.</text>
</comment>
<dbReference type="InterPro" id="IPR002133">
    <property type="entry name" value="S-AdoMet_synthetase"/>
</dbReference>
<comment type="subunit">
    <text evidence="11">Homotetramer; dimer of dimers.</text>
</comment>
<dbReference type="SUPFAM" id="SSF55973">
    <property type="entry name" value="S-adenosylmethionine synthetase"/>
    <property type="match status" value="3"/>
</dbReference>
<evidence type="ECO:0000259" key="16">
    <source>
        <dbReference type="Pfam" id="PF02773"/>
    </source>
</evidence>
<comment type="catalytic activity">
    <reaction evidence="11">
        <text>L-methionine + ATP + H2O = S-adenosyl-L-methionine + phosphate + diphosphate</text>
        <dbReference type="Rhea" id="RHEA:21080"/>
        <dbReference type="ChEBI" id="CHEBI:15377"/>
        <dbReference type="ChEBI" id="CHEBI:30616"/>
        <dbReference type="ChEBI" id="CHEBI:33019"/>
        <dbReference type="ChEBI" id="CHEBI:43474"/>
        <dbReference type="ChEBI" id="CHEBI:57844"/>
        <dbReference type="ChEBI" id="CHEBI:59789"/>
        <dbReference type="EC" id="2.5.1.6"/>
    </reaction>
</comment>
<evidence type="ECO:0000256" key="3">
    <source>
        <dbReference type="ARBA" id="ARBA00022490"/>
    </source>
</evidence>
<feature type="binding site" evidence="11">
    <location>
        <position position="42"/>
    </location>
    <ligand>
        <name>K(+)</name>
        <dbReference type="ChEBI" id="CHEBI:29103"/>
    </ligand>
</feature>
<comment type="subcellular location">
    <subcellularLocation>
        <location evidence="11 12">Cytoplasm</location>
    </subcellularLocation>
</comment>
<feature type="domain" description="S-adenosylmethionine synthetase N-terminal" evidence="14">
    <location>
        <begin position="3"/>
        <end position="99"/>
    </location>
</feature>
<dbReference type="UniPathway" id="UPA00315">
    <property type="reaction ID" value="UER00080"/>
</dbReference>
<evidence type="ECO:0000256" key="5">
    <source>
        <dbReference type="ARBA" id="ARBA00022679"/>
    </source>
</evidence>
<dbReference type="Pfam" id="PF02773">
    <property type="entry name" value="S-AdoMet_synt_C"/>
    <property type="match status" value="1"/>
</dbReference>
<keyword evidence="10 11" id="KW-0630">Potassium</keyword>
<comment type="function">
    <text evidence="11">Catalyzes the formation of S-adenosylmethionine (AdoMet) from methionine and ATP. The overall synthetic reaction is composed of two sequential steps, AdoMet formation and the subsequent tripolyphosphate hydrolysis which occurs prior to release of AdoMet from the enzyme.</text>
</comment>
<keyword evidence="7 11" id="KW-0547">Nucleotide-binding</keyword>
<dbReference type="EC" id="2.5.1.6" evidence="11"/>
<feature type="region of interest" description="Flexible loop" evidence="11">
    <location>
        <begin position="98"/>
        <end position="108"/>
    </location>
</feature>
<evidence type="ECO:0000313" key="17">
    <source>
        <dbReference type="EMBL" id="RYC51125.1"/>
    </source>
</evidence>
<dbReference type="AlphaFoldDB" id="A0A444VK22"/>
<evidence type="ECO:0000256" key="6">
    <source>
        <dbReference type="ARBA" id="ARBA00022723"/>
    </source>
</evidence>
<evidence type="ECO:0000256" key="10">
    <source>
        <dbReference type="ARBA" id="ARBA00022958"/>
    </source>
</evidence>
<keyword evidence="8 11" id="KW-0067">ATP-binding</keyword>
<accession>A0A444VK22</accession>
<dbReference type="InterPro" id="IPR022630">
    <property type="entry name" value="S-AdoMet_synt_C"/>
</dbReference>
<feature type="binding site" description="in other chain" evidence="11">
    <location>
        <begin position="241"/>
        <end position="242"/>
    </location>
    <ligand>
        <name>ATP</name>
        <dbReference type="ChEBI" id="CHEBI:30616"/>
        <note>ligand shared between two neighboring subunits</note>
    </ligand>
</feature>
<gene>
    <name evidence="11" type="primary">metK</name>
    <name evidence="17" type="ORF">DN53_15955</name>
</gene>
<dbReference type="FunFam" id="3.30.300.10:FF:000020">
    <property type="entry name" value="S-adenosylmethionine synthase"/>
    <property type="match status" value="1"/>
</dbReference>
<keyword evidence="4 11" id="KW-0554">One-carbon metabolism</keyword>
<evidence type="ECO:0000256" key="8">
    <source>
        <dbReference type="ARBA" id="ARBA00022840"/>
    </source>
</evidence>
<feature type="binding site" evidence="11">
    <location>
        <position position="250"/>
    </location>
    <ligand>
        <name>ATP</name>
        <dbReference type="ChEBI" id="CHEBI:30616"/>
        <note>ligand shared between two neighboring subunits</note>
    </ligand>
</feature>
<evidence type="ECO:0000256" key="7">
    <source>
        <dbReference type="ARBA" id="ARBA00022741"/>
    </source>
</evidence>
<feature type="binding site" evidence="11">
    <location>
        <position position="16"/>
    </location>
    <ligand>
        <name>Mg(2+)</name>
        <dbReference type="ChEBI" id="CHEBI:18420"/>
    </ligand>
</feature>
<feature type="binding site" evidence="11">
    <location>
        <position position="277"/>
    </location>
    <ligand>
        <name>ATP</name>
        <dbReference type="ChEBI" id="CHEBI:30616"/>
        <note>ligand shared between two neighboring subunits</note>
    </ligand>
</feature>
<dbReference type="InterPro" id="IPR022628">
    <property type="entry name" value="S-AdoMet_synt_N"/>
</dbReference>
<feature type="binding site" evidence="11">
    <location>
        <position position="273"/>
    </location>
    <ligand>
        <name>ATP</name>
        <dbReference type="ChEBI" id="CHEBI:30616"/>
        <note>ligand shared between two neighboring subunits</note>
    </ligand>
</feature>
<keyword evidence="3 11" id="KW-0963">Cytoplasm</keyword>
<dbReference type="GO" id="GO:0006556">
    <property type="term" value="P:S-adenosylmethionine biosynthetic process"/>
    <property type="evidence" value="ECO:0007669"/>
    <property type="project" value="UniProtKB-UniRule"/>
</dbReference>
<feature type="binding site" description="in other chain" evidence="11">
    <location>
        <begin position="164"/>
        <end position="166"/>
    </location>
    <ligand>
        <name>ATP</name>
        <dbReference type="ChEBI" id="CHEBI:30616"/>
        <note>ligand shared between two neighboring subunits</note>
    </ligand>
</feature>
<evidence type="ECO:0000256" key="12">
    <source>
        <dbReference type="RuleBase" id="RU000542"/>
    </source>
</evidence>
<sequence length="417" mass="45808">MAYLFTSESVSEGHPDKIADQISDALLDNFLAFDPESKVACETLVTTGQVVLAGEVKSHTYLDLQSIAREVINNIGYTKGEYKFSGDSCGVISLIHEQSQEINQGVDRGSKEEQGAGDQGMMFGYATKETDNYMPLALDISHKILQVLAELRREGTQLTYLRPDAKAQVTIEYSDDNVPQRIDTIVVSTQHDEFGTDAEMQAKIKEDVIHILIPRVKELLPENIQKLFNDTIKYHVNPTGKFVIGGPHGDTGLTGRKIIVDTYGGKGAHGGGAFSGKDPSKVDRSAAYAARHIAKNLVAAGVANEILVQVSYAIGVVEPTSIFVDTYGTANVDLTDGEIAKKASELFDMRPFAIEERLKLRNPIYLETAAYGHMGKQPQTLTKVFESPYNGKVEREVELFTWEKLDKVDAVKAAFNL</sequence>
<evidence type="ECO:0000256" key="13">
    <source>
        <dbReference type="RuleBase" id="RU004462"/>
    </source>
</evidence>
<proteinExistence type="inferred from homology"/>
<dbReference type="PANTHER" id="PTHR11964">
    <property type="entry name" value="S-ADENOSYLMETHIONINE SYNTHETASE"/>
    <property type="match status" value="1"/>
</dbReference>
<evidence type="ECO:0000259" key="15">
    <source>
        <dbReference type="Pfam" id="PF02772"/>
    </source>
</evidence>
<dbReference type="GO" id="GO:0005737">
    <property type="term" value="C:cytoplasm"/>
    <property type="evidence" value="ECO:0007669"/>
    <property type="project" value="UniProtKB-SubCell"/>
</dbReference>
<feature type="binding site" description="in other chain" evidence="11">
    <location>
        <position position="14"/>
    </location>
    <ligand>
        <name>ATP</name>
        <dbReference type="ChEBI" id="CHEBI:30616"/>
        <note>ligand shared between two neighboring subunits</note>
    </ligand>
</feature>
<dbReference type="Pfam" id="PF00438">
    <property type="entry name" value="S-AdoMet_synt_N"/>
    <property type="match status" value="1"/>
</dbReference>
<feature type="binding site" description="in other chain" evidence="11">
    <location>
        <position position="98"/>
    </location>
    <ligand>
        <name>L-methionine</name>
        <dbReference type="ChEBI" id="CHEBI:57844"/>
        <note>ligand shared between two neighboring subunits</note>
    </ligand>
</feature>
<keyword evidence="18" id="KW-1185">Reference proteome</keyword>
<evidence type="ECO:0000259" key="14">
    <source>
        <dbReference type="Pfam" id="PF00438"/>
    </source>
</evidence>
<feature type="binding site" description="in other chain" evidence="11">
    <location>
        <position position="55"/>
    </location>
    <ligand>
        <name>L-methionine</name>
        <dbReference type="ChEBI" id="CHEBI:57844"/>
        <note>ligand shared between two neighboring subunits</note>
    </ligand>
</feature>
<dbReference type="RefSeq" id="WP_129654760.1">
    <property type="nucleotide sequence ID" value="NZ_ML142911.1"/>
</dbReference>
<evidence type="ECO:0000256" key="11">
    <source>
        <dbReference type="HAMAP-Rule" id="MF_00086"/>
    </source>
</evidence>
<dbReference type="NCBIfam" id="TIGR01034">
    <property type="entry name" value="metK"/>
    <property type="match status" value="1"/>
</dbReference>
<dbReference type="PROSITE" id="PS00377">
    <property type="entry name" value="ADOMET_SYNTHASE_2"/>
    <property type="match status" value="1"/>
</dbReference>
<evidence type="ECO:0000256" key="2">
    <source>
        <dbReference type="ARBA" id="ARBA00009685"/>
    </source>
</evidence>
<feature type="binding site" description="in other chain" evidence="11">
    <location>
        <position position="281"/>
    </location>
    <ligand>
        <name>L-methionine</name>
        <dbReference type="ChEBI" id="CHEBI:57844"/>
        <note>ligand shared between two neighboring subunits</note>
    </ligand>
</feature>
<keyword evidence="9 11" id="KW-0460">Magnesium</keyword>
<comment type="similarity">
    <text evidence="2 11 13">Belongs to the AdoMet synthase family.</text>
</comment>
<dbReference type="InterPro" id="IPR022636">
    <property type="entry name" value="S-AdoMet_synthetase_sfam"/>
</dbReference>
<evidence type="ECO:0000313" key="18">
    <source>
        <dbReference type="Proteomes" id="UP000290261"/>
    </source>
</evidence>
<dbReference type="InterPro" id="IPR022629">
    <property type="entry name" value="S-AdoMet_synt_central"/>
</dbReference>
<dbReference type="Proteomes" id="UP000290261">
    <property type="component" value="Unassembled WGS sequence"/>
</dbReference>
<comment type="caution">
    <text evidence="17">The sequence shown here is derived from an EMBL/GenBank/DDBJ whole genome shotgun (WGS) entry which is preliminary data.</text>
</comment>
<dbReference type="GO" id="GO:0004478">
    <property type="term" value="F:methionine adenosyltransferase activity"/>
    <property type="evidence" value="ECO:0007669"/>
    <property type="project" value="UniProtKB-UniRule"/>
</dbReference>
<feature type="domain" description="S-adenosylmethionine synthetase C-terminal" evidence="16">
    <location>
        <begin position="244"/>
        <end position="377"/>
    </location>
</feature>